<evidence type="ECO:0000313" key="3">
    <source>
        <dbReference type="EMBL" id="KAJ7394551.1"/>
    </source>
</evidence>
<proteinExistence type="predicted"/>
<organism evidence="3 4">
    <name type="scientific">Desmophyllum pertusum</name>
    <dbReference type="NCBI Taxonomy" id="174260"/>
    <lineage>
        <taxon>Eukaryota</taxon>
        <taxon>Metazoa</taxon>
        <taxon>Cnidaria</taxon>
        <taxon>Anthozoa</taxon>
        <taxon>Hexacorallia</taxon>
        <taxon>Scleractinia</taxon>
        <taxon>Caryophylliina</taxon>
        <taxon>Caryophylliidae</taxon>
        <taxon>Desmophyllum</taxon>
    </lineage>
</organism>
<evidence type="ECO:0000256" key="1">
    <source>
        <dbReference type="SAM" id="Coils"/>
    </source>
</evidence>
<evidence type="ECO:0000313" key="4">
    <source>
        <dbReference type="Proteomes" id="UP001163046"/>
    </source>
</evidence>
<dbReference type="EMBL" id="MU825396">
    <property type="protein sequence ID" value="KAJ7394551.1"/>
    <property type="molecule type" value="Genomic_DNA"/>
</dbReference>
<keyword evidence="1" id="KW-0175">Coiled coil</keyword>
<feature type="coiled-coil region" evidence="1">
    <location>
        <begin position="64"/>
        <end position="98"/>
    </location>
</feature>
<name>A0A9X0A6W1_9CNID</name>
<comment type="caution">
    <text evidence="3">The sequence shown here is derived from an EMBL/GenBank/DDBJ whole genome shotgun (WGS) entry which is preliminary data.</text>
</comment>
<gene>
    <name evidence="3" type="ORF">OS493_000366</name>
</gene>
<evidence type="ECO:0000256" key="2">
    <source>
        <dbReference type="SAM" id="MobiDB-lite"/>
    </source>
</evidence>
<accession>A0A9X0A6W1</accession>
<protein>
    <submittedName>
        <fullName evidence="3">Uncharacterized protein</fullName>
    </submittedName>
</protein>
<reference evidence="3" key="1">
    <citation type="submission" date="2023-01" db="EMBL/GenBank/DDBJ databases">
        <title>Genome assembly of the deep-sea coral Lophelia pertusa.</title>
        <authorList>
            <person name="Herrera S."/>
            <person name="Cordes E."/>
        </authorList>
    </citation>
    <scope>NUCLEOTIDE SEQUENCE</scope>
    <source>
        <strain evidence="3">USNM1676648</strain>
        <tissue evidence="3">Polyp</tissue>
    </source>
</reference>
<dbReference type="Proteomes" id="UP001163046">
    <property type="component" value="Unassembled WGS sequence"/>
</dbReference>
<feature type="region of interest" description="Disordered" evidence="2">
    <location>
        <begin position="1"/>
        <end position="23"/>
    </location>
</feature>
<dbReference type="AlphaFoldDB" id="A0A9X0A6W1"/>
<keyword evidence="4" id="KW-1185">Reference proteome</keyword>
<sequence length="121" mass="13447">MDSSQVLNEVFPVGDDPSADPSVSMADEMAIPAVPGAFLTTSGNMDVAGPSSAKVEINVTPEIEQRLKDSLRNVQEKQEQEEKRKQELKRKLIRAKRLTAQMLLLSKEIKHIVKEIEDSCN</sequence>